<dbReference type="Proteomes" id="UP000284379">
    <property type="component" value="Unassembled WGS sequence"/>
</dbReference>
<dbReference type="EMBL" id="QSGO01000004">
    <property type="protein sequence ID" value="RHB36560.1"/>
    <property type="molecule type" value="Genomic_DNA"/>
</dbReference>
<comment type="caution">
    <text evidence="2">The sequence shown here is derived from an EMBL/GenBank/DDBJ whole genome shotgun (WGS) entry which is preliminary data.</text>
</comment>
<evidence type="ECO:0000313" key="2">
    <source>
        <dbReference type="EMBL" id="RHB36560.1"/>
    </source>
</evidence>
<feature type="domain" description="DUF1266" evidence="1">
    <location>
        <begin position="71"/>
        <end position="231"/>
    </location>
</feature>
<dbReference type="InterPro" id="IPR009677">
    <property type="entry name" value="DUF1266"/>
</dbReference>
<organism evidence="2 3">
    <name type="scientific">Bacteroides nordii</name>
    <dbReference type="NCBI Taxonomy" id="291645"/>
    <lineage>
        <taxon>Bacteria</taxon>
        <taxon>Pseudomonadati</taxon>
        <taxon>Bacteroidota</taxon>
        <taxon>Bacteroidia</taxon>
        <taxon>Bacteroidales</taxon>
        <taxon>Bacteroidaceae</taxon>
        <taxon>Bacteroides</taxon>
    </lineage>
</organism>
<proteinExistence type="predicted"/>
<gene>
    <name evidence="2" type="ORF">DW888_07245</name>
</gene>
<sequence length="239" mass="27796">MEQSSISLRFNQNREGNALLANKEQNLLIGLISSIQTGLFVNSLETGMSKDKLRQMLAEIPQLKQESFITEMLTLLKNEGERTAYSILLPYLLSSDNEEEIETILRKRFFGIESFIQRAHHLHRFMKYIREKNIVSIEKEDFKRGILAWDMGELITLARVALETGYIDEQTAWEYIRFAGEKCRQIFKNWEEIGKSYLIGQAMKTDKKEEIDITITSFLSATQDAESPWKKYYLSLSTT</sequence>
<dbReference type="AlphaFoldDB" id="A0A413VSE1"/>
<name>A0A413VSE1_9BACE</name>
<evidence type="ECO:0000313" key="3">
    <source>
        <dbReference type="Proteomes" id="UP000284379"/>
    </source>
</evidence>
<dbReference type="RefSeq" id="WP_044094983.1">
    <property type="nucleotide sequence ID" value="NZ_CABJFV010000004.1"/>
</dbReference>
<dbReference type="Pfam" id="PF06889">
    <property type="entry name" value="DUF1266"/>
    <property type="match status" value="1"/>
</dbReference>
<reference evidence="2 3" key="1">
    <citation type="submission" date="2018-08" db="EMBL/GenBank/DDBJ databases">
        <title>A genome reference for cultivated species of the human gut microbiota.</title>
        <authorList>
            <person name="Zou Y."/>
            <person name="Xue W."/>
            <person name="Luo G."/>
        </authorList>
    </citation>
    <scope>NUCLEOTIDE SEQUENCE [LARGE SCALE GENOMIC DNA]</scope>
    <source>
        <strain evidence="2 3">AM40-30BH</strain>
    </source>
</reference>
<protein>
    <submittedName>
        <fullName evidence="2">DUF1266 domain-containing protein</fullName>
    </submittedName>
</protein>
<evidence type="ECO:0000259" key="1">
    <source>
        <dbReference type="Pfam" id="PF06889"/>
    </source>
</evidence>
<accession>A0A413VSE1</accession>